<reference evidence="3 4" key="1">
    <citation type="submission" date="2020-06" db="EMBL/GenBank/DDBJ databases">
        <authorList>
            <person name="Li R."/>
            <person name="Bekaert M."/>
        </authorList>
    </citation>
    <scope>NUCLEOTIDE SEQUENCE [LARGE SCALE GENOMIC DNA]</scope>
    <source>
        <strain evidence="4">wild</strain>
    </source>
</reference>
<gene>
    <name evidence="3" type="ORF">MCOR_22160</name>
</gene>
<dbReference type="PROSITE" id="PS50835">
    <property type="entry name" value="IG_LIKE"/>
    <property type="match status" value="1"/>
</dbReference>
<dbReference type="InterPro" id="IPR003599">
    <property type="entry name" value="Ig_sub"/>
</dbReference>
<dbReference type="EMBL" id="CACVKT020003887">
    <property type="protein sequence ID" value="CAC5386758.1"/>
    <property type="molecule type" value="Genomic_DNA"/>
</dbReference>
<dbReference type="SUPFAM" id="SSF48726">
    <property type="entry name" value="Immunoglobulin"/>
    <property type="match status" value="1"/>
</dbReference>
<evidence type="ECO:0000259" key="2">
    <source>
        <dbReference type="PROSITE" id="PS50835"/>
    </source>
</evidence>
<name>A0A6J8BS06_MYTCO</name>
<dbReference type="AlphaFoldDB" id="A0A6J8BS06"/>
<dbReference type="InterPro" id="IPR013783">
    <property type="entry name" value="Ig-like_fold"/>
</dbReference>
<dbReference type="InterPro" id="IPR013106">
    <property type="entry name" value="Ig_V-set"/>
</dbReference>
<dbReference type="Pfam" id="PF07686">
    <property type="entry name" value="V-set"/>
    <property type="match status" value="1"/>
</dbReference>
<evidence type="ECO:0000313" key="4">
    <source>
        <dbReference type="Proteomes" id="UP000507470"/>
    </source>
</evidence>
<dbReference type="OrthoDB" id="10055806at2759"/>
<feature type="chain" id="PRO_5026864456" description="Ig-like domain-containing protein" evidence="1">
    <location>
        <begin position="17"/>
        <end position="293"/>
    </location>
</feature>
<evidence type="ECO:0000313" key="3">
    <source>
        <dbReference type="EMBL" id="CAC5386758.1"/>
    </source>
</evidence>
<dbReference type="InterPro" id="IPR036179">
    <property type="entry name" value="Ig-like_dom_sf"/>
</dbReference>
<protein>
    <recommendedName>
        <fullName evidence="2">Ig-like domain-containing protein</fullName>
    </recommendedName>
</protein>
<keyword evidence="4" id="KW-1185">Reference proteome</keyword>
<organism evidence="3 4">
    <name type="scientific">Mytilus coruscus</name>
    <name type="common">Sea mussel</name>
    <dbReference type="NCBI Taxonomy" id="42192"/>
    <lineage>
        <taxon>Eukaryota</taxon>
        <taxon>Metazoa</taxon>
        <taxon>Spiralia</taxon>
        <taxon>Lophotrochozoa</taxon>
        <taxon>Mollusca</taxon>
        <taxon>Bivalvia</taxon>
        <taxon>Autobranchia</taxon>
        <taxon>Pteriomorphia</taxon>
        <taxon>Mytilida</taxon>
        <taxon>Mytiloidea</taxon>
        <taxon>Mytilidae</taxon>
        <taxon>Mytilinae</taxon>
        <taxon>Mytilus</taxon>
    </lineage>
</organism>
<dbReference type="Proteomes" id="UP000507470">
    <property type="component" value="Unassembled WGS sequence"/>
</dbReference>
<dbReference type="InterPro" id="IPR007110">
    <property type="entry name" value="Ig-like_dom"/>
</dbReference>
<sequence length="293" mass="32770">MRTVALILFAELLANGDNFDRAVIHVSIGETITLKCPLLSHLPSDVQWNHIDSQTVISDGFNINPKISNKTEYTKFKIVGNTGIGEYNLKISNIEIDDKGIYRCDSEINGKPESSFFNLIVHNYQTDIGIISNENTTTTYNHKIQVVIVGIFKTIRSYLNESDNNMNTERATEFLYETINDTAITNPLAASSARSNVSILQLHTAGRERFPVHSSATNTQDICNALQSPLKTQDAFCGNNTLHNKNDTDSNTDISSTHSLGTSLGFVYEMPYENHYHPLGRTCERVSHLYDEC</sequence>
<accession>A0A6J8BS06</accession>
<keyword evidence="1" id="KW-0732">Signal</keyword>
<proteinExistence type="predicted"/>
<feature type="signal peptide" evidence="1">
    <location>
        <begin position="1"/>
        <end position="16"/>
    </location>
</feature>
<evidence type="ECO:0000256" key="1">
    <source>
        <dbReference type="SAM" id="SignalP"/>
    </source>
</evidence>
<dbReference type="SMART" id="SM00409">
    <property type="entry name" value="IG"/>
    <property type="match status" value="1"/>
</dbReference>
<dbReference type="Gene3D" id="2.60.40.10">
    <property type="entry name" value="Immunoglobulins"/>
    <property type="match status" value="1"/>
</dbReference>
<feature type="domain" description="Ig-like" evidence="2">
    <location>
        <begin position="29"/>
        <end position="104"/>
    </location>
</feature>